<comment type="caution">
    <text evidence="1">The sequence shown here is derived from an EMBL/GenBank/DDBJ whole genome shotgun (WGS) entry which is preliminary data.</text>
</comment>
<protein>
    <submittedName>
        <fullName evidence="1">Uncharacterized protein</fullName>
    </submittedName>
</protein>
<proteinExistence type="predicted"/>
<sequence length="125" mass="14012">MPAILVVRRALAGGGVPTLPVPGRLYGDWRHPNDQLRRVWPRRRPNCPRPAPAAKGLDGQSVLKRSCNLSFFSVALREAFPWFICFRHTSDYSIDLIFEGASGFCDDLLPCHDILSFFSVLLTLS</sequence>
<evidence type="ECO:0000313" key="2">
    <source>
        <dbReference type="Proteomes" id="UP000287651"/>
    </source>
</evidence>
<dbReference type="AlphaFoldDB" id="A0A426ZHW3"/>
<accession>A0A426ZHW3</accession>
<reference evidence="1 2" key="1">
    <citation type="journal article" date="2014" name="Agronomy (Basel)">
        <title>A Draft Genome Sequence for Ensete ventricosum, the Drought-Tolerant Tree Against Hunger.</title>
        <authorList>
            <person name="Harrison J."/>
            <person name="Moore K.A."/>
            <person name="Paszkiewicz K."/>
            <person name="Jones T."/>
            <person name="Grant M."/>
            <person name="Ambacheew D."/>
            <person name="Muzemil S."/>
            <person name="Studholme D.J."/>
        </authorList>
    </citation>
    <scope>NUCLEOTIDE SEQUENCE [LARGE SCALE GENOMIC DNA]</scope>
</reference>
<organism evidence="1 2">
    <name type="scientific">Ensete ventricosum</name>
    <name type="common">Abyssinian banana</name>
    <name type="synonym">Musa ensete</name>
    <dbReference type="NCBI Taxonomy" id="4639"/>
    <lineage>
        <taxon>Eukaryota</taxon>
        <taxon>Viridiplantae</taxon>
        <taxon>Streptophyta</taxon>
        <taxon>Embryophyta</taxon>
        <taxon>Tracheophyta</taxon>
        <taxon>Spermatophyta</taxon>
        <taxon>Magnoliopsida</taxon>
        <taxon>Liliopsida</taxon>
        <taxon>Zingiberales</taxon>
        <taxon>Musaceae</taxon>
        <taxon>Ensete</taxon>
    </lineage>
</organism>
<dbReference type="Proteomes" id="UP000287651">
    <property type="component" value="Unassembled WGS sequence"/>
</dbReference>
<gene>
    <name evidence="1" type="ORF">B296_00031934</name>
</gene>
<dbReference type="EMBL" id="AMZH03006539">
    <property type="protein sequence ID" value="RRT63593.1"/>
    <property type="molecule type" value="Genomic_DNA"/>
</dbReference>
<evidence type="ECO:0000313" key="1">
    <source>
        <dbReference type="EMBL" id="RRT63593.1"/>
    </source>
</evidence>
<name>A0A426ZHW3_ENSVE</name>